<dbReference type="InterPro" id="IPR012337">
    <property type="entry name" value="RNaseH-like_sf"/>
</dbReference>
<feature type="region of interest" description="Disordered" evidence="1">
    <location>
        <begin position="69"/>
        <end position="89"/>
    </location>
</feature>
<dbReference type="GO" id="GO:0005634">
    <property type="term" value="C:nucleus"/>
    <property type="evidence" value="ECO:0007669"/>
    <property type="project" value="TreeGrafter"/>
</dbReference>
<feature type="region of interest" description="Disordered" evidence="1">
    <location>
        <begin position="10"/>
        <end position="37"/>
    </location>
</feature>
<feature type="region of interest" description="Disordered" evidence="1">
    <location>
        <begin position="260"/>
        <end position="290"/>
    </location>
</feature>
<dbReference type="Gene3D" id="3.30.420.10">
    <property type="entry name" value="Ribonuclease H-like superfamily/Ribonuclease H"/>
    <property type="match status" value="1"/>
</dbReference>
<reference evidence="4" key="1">
    <citation type="submission" date="2017-03" db="EMBL/GenBank/DDBJ databases">
        <title>Genomes of endolithic fungi from Antarctica.</title>
        <authorList>
            <person name="Coleine C."/>
            <person name="Masonjones S."/>
            <person name="Stajich J.E."/>
        </authorList>
    </citation>
    <scope>NUCLEOTIDE SEQUENCE [LARGE SCALE GENOMIC DNA]</scope>
    <source>
        <strain evidence="4">CCFEE 5527</strain>
    </source>
</reference>
<dbReference type="CDD" id="cd24141">
    <property type="entry name" value="NDUFS5-like"/>
    <property type="match status" value="1"/>
</dbReference>
<feature type="domain" description="Gfd2/YDR514C-like C-terminal" evidence="2">
    <location>
        <begin position="318"/>
        <end position="510"/>
    </location>
</feature>
<name>A0A1V8SEB4_9PEZI</name>
<protein>
    <recommendedName>
        <fullName evidence="2">Gfd2/YDR514C-like C-terminal domain-containing protein</fullName>
    </recommendedName>
</protein>
<dbReference type="OrthoDB" id="5953249at2759"/>
<feature type="region of interest" description="Disordered" evidence="1">
    <location>
        <begin position="534"/>
        <end position="563"/>
    </location>
</feature>
<feature type="compositionally biased region" description="Polar residues" evidence="1">
    <location>
        <begin position="22"/>
        <end position="37"/>
    </location>
</feature>
<sequence>MDRRALLSKLLGGDEHMPQPLPASTTPEHTIEAPQTTSKPDIVDVFGNMRTNVENLSLDDLPDFHADFGVEKAGQNSNDASTPAGGDPKKVSLLARNDASDMGMTFCPFPAVTKFPYRFLNNAELLQPIASAYFDRDQIYEREWDFYYIDGRHAPQGKPITLVIKEQVDDLLEEMNTAYPELKWAFEDYHAEVGLLITFDDADAECRPRFMGHCNTRDAFDDHVSHTHEQPAQNLPSDDGRVEAFMGKVTMAYDIGKSNWKGGKGGKPKKRLPASTAQPAPTYRQDSNDKQLTKAKQYLGLANPPDDAASKSLVPDVIFIAIDVEAWEQNHACITEVGVATLDTRDLKAVDAGMNGKNWHSYIRGRHFRTKEYMDPSYTNNRHVQGCPNAFRFGGSEIVSKKDLPSILTSCFHHPFSSGSTDFDKDEVRQIVLLGHDTKTDIDYCHQMGFSVKNRGNLCDVMDTAAMYRHYSKEVNPRKLGSVLEAFEVDGWSLHNAGNDAVYTVQAMLGICVADSGGNEEAKKVQESIAKMAATFGPPRPPGMKAASSGVTNEDGDEVKLPKSGGPSRCFPFWQEVLACYVVNTSAENDAGKSKCAPVLEDYYECLHHRKEAAKVTALQTAYRRREAETSRDALPTAGEIRSLGLLKRDGGDESVGIKTPALLPRYESNVAARSGERS</sequence>
<evidence type="ECO:0000313" key="4">
    <source>
        <dbReference type="Proteomes" id="UP000192596"/>
    </source>
</evidence>
<dbReference type="EMBL" id="NAJO01000053">
    <property type="protein sequence ID" value="OQN97498.1"/>
    <property type="molecule type" value="Genomic_DNA"/>
</dbReference>
<dbReference type="STRING" id="1507870.A0A1V8SEB4"/>
<evidence type="ECO:0000259" key="2">
    <source>
        <dbReference type="Pfam" id="PF21762"/>
    </source>
</evidence>
<dbReference type="Pfam" id="PF21762">
    <property type="entry name" value="DEDDh_C"/>
    <property type="match status" value="1"/>
</dbReference>
<comment type="caution">
    <text evidence="3">The sequence shown here is derived from an EMBL/GenBank/DDBJ whole genome shotgun (WGS) entry which is preliminary data.</text>
</comment>
<keyword evidence="4" id="KW-1185">Reference proteome</keyword>
<dbReference type="PANTHER" id="PTHR28083">
    <property type="entry name" value="GOOD FOR FULL DBP5 ACTIVITY PROTEIN 2"/>
    <property type="match status" value="1"/>
</dbReference>
<gene>
    <name evidence="3" type="ORF">B0A48_16651</name>
</gene>
<evidence type="ECO:0000313" key="3">
    <source>
        <dbReference type="EMBL" id="OQN97498.1"/>
    </source>
</evidence>
<dbReference type="InterPro" id="IPR040151">
    <property type="entry name" value="Gfd2/YDR514C-like"/>
</dbReference>
<dbReference type="PANTHER" id="PTHR28083:SF1">
    <property type="entry name" value="GOOD FOR FULL DBP5 ACTIVITY PROTEIN 2"/>
    <property type="match status" value="1"/>
</dbReference>
<dbReference type="AlphaFoldDB" id="A0A1V8SEB4"/>
<dbReference type="InterPro" id="IPR048519">
    <property type="entry name" value="Gfd2/YDR514C-like_C"/>
</dbReference>
<accession>A0A1V8SEB4</accession>
<dbReference type="SUPFAM" id="SSF53098">
    <property type="entry name" value="Ribonuclease H-like"/>
    <property type="match status" value="1"/>
</dbReference>
<evidence type="ECO:0000256" key="1">
    <source>
        <dbReference type="SAM" id="MobiDB-lite"/>
    </source>
</evidence>
<dbReference type="InParanoid" id="A0A1V8SEB4"/>
<dbReference type="InterPro" id="IPR036397">
    <property type="entry name" value="RNaseH_sf"/>
</dbReference>
<organism evidence="3 4">
    <name type="scientific">Cryoendolithus antarcticus</name>
    <dbReference type="NCBI Taxonomy" id="1507870"/>
    <lineage>
        <taxon>Eukaryota</taxon>
        <taxon>Fungi</taxon>
        <taxon>Dikarya</taxon>
        <taxon>Ascomycota</taxon>
        <taxon>Pezizomycotina</taxon>
        <taxon>Dothideomycetes</taxon>
        <taxon>Dothideomycetidae</taxon>
        <taxon>Cladosporiales</taxon>
        <taxon>Cladosporiaceae</taxon>
        <taxon>Cryoendolithus</taxon>
    </lineage>
</organism>
<dbReference type="Proteomes" id="UP000192596">
    <property type="component" value="Unassembled WGS sequence"/>
</dbReference>
<proteinExistence type="predicted"/>
<dbReference type="GO" id="GO:0003676">
    <property type="term" value="F:nucleic acid binding"/>
    <property type="evidence" value="ECO:0007669"/>
    <property type="project" value="InterPro"/>
</dbReference>